<dbReference type="Proteomes" id="UP001314229">
    <property type="component" value="Unassembled WGS sequence"/>
</dbReference>
<dbReference type="EMBL" id="CAWUFR010000035">
    <property type="protein sequence ID" value="CAK6958778.1"/>
    <property type="molecule type" value="Genomic_DNA"/>
</dbReference>
<accession>A0AAV1NI24</accession>
<evidence type="ECO:0000256" key="1">
    <source>
        <dbReference type="SAM" id="MobiDB-lite"/>
    </source>
</evidence>
<reference evidence="2 3" key="1">
    <citation type="submission" date="2024-01" db="EMBL/GenBank/DDBJ databases">
        <authorList>
            <person name="Alioto T."/>
            <person name="Alioto T."/>
            <person name="Gomez Garrido J."/>
        </authorList>
    </citation>
    <scope>NUCLEOTIDE SEQUENCE [LARGE SCALE GENOMIC DNA]</scope>
</reference>
<gene>
    <name evidence="2" type="ORF">FSCOSCO3_A016368</name>
</gene>
<feature type="region of interest" description="Disordered" evidence="1">
    <location>
        <begin position="54"/>
        <end position="89"/>
    </location>
</feature>
<organism evidence="2 3">
    <name type="scientific">Scomber scombrus</name>
    <name type="common">Atlantic mackerel</name>
    <name type="synonym">Scomber vernalis</name>
    <dbReference type="NCBI Taxonomy" id="13677"/>
    <lineage>
        <taxon>Eukaryota</taxon>
        <taxon>Metazoa</taxon>
        <taxon>Chordata</taxon>
        <taxon>Craniata</taxon>
        <taxon>Vertebrata</taxon>
        <taxon>Euteleostomi</taxon>
        <taxon>Actinopterygii</taxon>
        <taxon>Neopterygii</taxon>
        <taxon>Teleostei</taxon>
        <taxon>Neoteleostei</taxon>
        <taxon>Acanthomorphata</taxon>
        <taxon>Pelagiaria</taxon>
        <taxon>Scombriformes</taxon>
        <taxon>Scombridae</taxon>
        <taxon>Scomber</taxon>
    </lineage>
</organism>
<sequence>MCLCEDGAAAGHFDSTVQRSSRFHSEVVVDAVRQVGHALHLLLLLRLEHFLSRKEEEKGASERRGGRRGEKKREKERERGEEKDWEKRR</sequence>
<comment type="caution">
    <text evidence="2">The sequence shown here is derived from an EMBL/GenBank/DDBJ whole genome shotgun (WGS) entry which is preliminary data.</text>
</comment>
<protein>
    <submittedName>
        <fullName evidence="2">Uncharacterized protein</fullName>
    </submittedName>
</protein>
<evidence type="ECO:0000313" key="2">
    <source>
        <dbReference type="EMBL" id="CAK6958778.1"/>
    </source>
</evidence>
<name>A0AAV1NI24_SCOSC</name>
<evidence type="ECO:0000313" key="3">
    <source>
        <dbReference type="Proteomes" id="UP001314229"/>
    </source>
</evidence>
<dbReference type="AlphaFoldDB" id="A0AAV1NI24"/>
<keyword evidence="3" id="KW-1185">Reference proteome</keyword>
<proteinExistence type="predicted"/>